<name>A0A2J6TNH6_9HELO</name>
<feature type="domain" description="DUF5597" evidence="4">
    <location>
        <begin position="394"/>
        <end position="526"/>
    </location>
</feature>
<keyword evidence="2" id="KW-0326">Glycosidase</keyword>
<keyword evidence="1 5" id="KW-0378">Hydrolase</keyword>
<evidence type="ECO:0000256" key="2">
    <source>
        <dbReference type="ARBA" id="ARBA00023295"/>
    </source>
</evidence>
<dbReference type="InterPro" id="IPR040719">
    <property type="entry name" value="DUF5597"/>
</dbReference>
<protein>
    <submittedName>
        <fullName evidence="5">Glycoside hydrolase family 35 protein</fullName>
    </submittedName>
</protein>
<dbReference type="InParanoid" id="A0A2J6TNH6"/>
<dbReference type="Proteomes" id="UP000235371">
    <property type="component" value="Unassembled WGS sequence"/>
</dbReference>
<dbReference type="OrthoDB" id="1657402at2759"/>
<keyword evidence="6" id="KW-1185">Reference proteome</keyword>
<dbReference type="AlphaFoldDB" id="A0A2J6TNH6"/>
<dbReference type="GO" id="GO:0005975">
    <property type="term" value="P:carbohydrate metabolic process"/>
    <property type="evidence" value="ECO:0007669"/>
    <property type="project" value="InterPro"/>
</dbReference>
<dbReference type="FunFam" id="3.20.20.80:FF:000135">
    <property type="entry name" value="Beta-galactosidase, putative, bgl35A"/>
    <property type="match status" value="1"/>
</dbReference>
<evidence type="ECO:0000259" key="3">
    <source>
        <dbReference type="Pfam" id="PF02449"/>
    </source>
</evidence>
<organism evidence="5 6">
    <name type="scientific">Hyaloscypha bicolor E</name>
    <dbReference type="NCBI Taxonomy" id="1095630"/>
    <lineage>
        <taxon>Eukaryota</taxon>
        <taxon>Fungi</taxon>
        <taxon>Dikarya</taxon>
        <taxon>Ascomycota</taxon>
        <taxon>Pezizomycotina</taxon>
        <taxon>Leotiomycetes</taxon>
        <taxon>Helotiales</taxon>
        <taxon>Hyaloscyphaceae</taxon>
        <taxon>Hyaloscypha</taxon>
        <taxon>Hyaloscypha bicolor</taxon>
    </lineage>
</organism>
<dbReference type="RefSeq" id="XP_024741480.1">
    <property type="nucleotide sequence ID" value="XM_024882572.1"/>
</dbReference>
<accession>A0A2J6TNH6</accession>
<evidence type="ECO:0000256" key="1">
    <source>
        <dbReference type="ARBA" id="ARBA00022801"/>
    </source>
</evidence>
<gene>
    <name evidence="5" type="ORF">K444DRAFT_625825</name>
</gene>
<dbReference type="Pfam" id="PF18120">
    <property type="entry name" value="DUF5597"/>
    <property type="match status" value="1"/>
</dbReference>
<evidence type="ECO:0000313" key="6">
    <source>
        <dbReference type="Proteomes" id="UP000235371"/>
    </source>
</evidence>
<dbReference type="SUPFAM" id="SSF51445">
    <property type="entry name" value="(Trans)glycosidases"/>
    <property type="match status" value="1"/>
</dbReference>
<feature type="domain" description="Glycoside hydrolase family 42 N-terminal" evidence="3">
    <location>
        <begin position="50"/>
        <end position="200"/>
    </location>
</feature>
<dbReference type="Gene3D" id="3.20.20.80">
    <property type="entry name" value="Glycosidases"/>
    <property type="match status" value="1"/>
</dbReference>
<dbReference type="GO" id="GO:0004565">
    <property type="term" value="F:beta-galactosidase activity"/>
    <property type="evidence" value="ECO:0007669"/>
    <property type="project" value="InterPro"/>
</dbReference>
<dbReference type="STRING" id="1095630.A0A2J6TNH6"/>
<dbReference type="InterPro" id="IPR017853">
    <property type="entry name" value="GH"/>
</dbReference>
<proteinExistence type="predicted"/>
<dbReference type="GO" id="GO:0009341">
    <property type="term" value="C:beta-galactosidase complex"/>
    <property type="evidence" value="ECO:0007669"/>
    <property type="project" value="InterPro"/>
</dbReference>
<dbReference type="EMBL" id="KZ613749">
    <property type="protein sequence ID" value="PMD64576.1"/>
    <property type="molecule type" value="Genomic_DNA"/>
</dbReference>
<evidence type="ECO:0000259" key="4">
    <source>
        <dbReference type="Pfam" id="PF18120"/>
    </source>
</evidence>
<evidence type="ECO:0000313" key="5">
    <source>
        <dbReference type="EMBL" id="PMD64576.1"/>
    </source>
</evidence>
<reference evidence="5 6" key="1">
    <citation type="submission" date="2016-04" db="EMBL/GenBank/DDBJ databases">
        <title>A degradative enzymes factory behind the ericoid mycorrhizal symbiosis.</title>
        <authorList>
            <consortium name="DOE Joint Genome Institute"/>
            <person name="Martino E."/>
            <person name="Morin E."/>
            <person name="Grelet G."/>
            <person name="Kuo A."/>
            <person name="Kohler A."/>
            <person name="Daghino S."/>
            <person name="Barry K."/>
            <person name="Choi C."/>
            <person name="Cichocki N."/>
            <person name="Clum A."/>
            <person name="Copeland A."/>
            <person name="Hainaut M."/>
            <person name="Haridas S."/>
            <person name="Labutti K."/>
            <person name="Lindquist E."/>
            <person name="Lipzen A."/>
            <person name="Khouja H.-R."/>
            <person name="Murat C."/>
            <person name="Ohm R."/>
            <person name="Olson A."/>
            <person name="Spatafora J."/>
            <person name="Veneault-Fourrey C."/>
            <person name="Henrissat B."/>
            <person name="Grigoriev I."/>
            <person name="Martin F."/>
            <person name="Perotto S."/>
        </authorList>
    </citation>
    <scope>NUCLEOTIDE SEQUENCE [LARGE SCALE GENOMIC DNA]</scope>
    <source>
        <strain evidence="5 6">E</strain>
    </source>
</reference>
<dbReference type="Pfam" id="PF02449">
    <property type="entry name" value="Glyco_hydro_42"/>
    <property type="match status" value="1"/>
</dbReference>
<dbReference type="Gene3D" id="2.60.220.20">
    <property type="entry name" value="putative beta-Galactosidase from caulobacter crescentus"/>
    <property type="match status" value="1"/>
</dbReference>
<dbReference type="GeneID" id="36590649"/>
<dbReference type="InterPro" id="IPR013529">
    <property type="entry name" value="Glyco_hydro_42_N"/>
</dbReference>
<sequence length="566" mass="62725">MASENKSIPRLEKTANSQQLIVNGKPFLILGAELQNSSMTSAAYMDTVWQKLVDTNINTVLGCVTWEDIEPTEGHFDFTELDQVILGARKHGLHLVLLWFGSFKNGISTYAPSWIKKDVKRFPRAHLRKAGGLLETCDVVSIFHEEVLKADIKAFSALMRHVKEADEAYSTVIMVQVENEIGLLGDSRDGSSTANRRFSEPVPTPFIQHLSTKWDTLHADLKRNLQVFKTLAKSSGSWEVVFGKSQQTDELFMAYHYAIYVEKVAAAGKKEYALPLYTNVWQNYVGDDGDNAFPVVAGGGGAPGDYPSGGGVSNVLDIWRAFAPSLDFIAPDIYLNDYSSSCVKYRHLDQPLFIPEQRRDEYGARRIWKAFGSYQAIGTSPFGIDTLKPETNPFARHYGLLASVKNIVLEAHRNPGSSVGFFFDELLEDGRDPSPSTIARFGDFEVTIERSFVFGKPGAGSGMLIHLGDAKFLLIGWGFQALFKNLSPKSTFTGILSFTEKIVDPETGKLTTGRRLNGDETRSGKFCIMPDEEPDYGGFPICVTIPARTMVAEIEVYSLEEDSGDL</sequence>